<dbReference type="Gene3D" id="3.40.50.720">
    <property type="entry name" value="NAD(P)-binding Rossmann-like Domain"/>
    <property type="match status" value="2"/>
</dbReference>
<evidence type="ECO:0000256" key="5">
    <source>
        <dbReference type="ARBA" id="ARBA00022857"/>
    </source>
</evidence>
<dbReference type="RefSeq" id="WP_343787178.1">
    <property type="nucleotide sequence ID" value="NZ_BAAAFH010000011.1"/>
</dbReference>
<dbReference type="SMART" id="SM01003">
    <property type="entry name" value="AlaDh_PNT_N"/>
    <property type="match status" value="1"/>
</dbReference>
<evidence type="ECO:0000256" key="7">
    <source>
        <dbReference type="ARBA" id="ARBA00023027"/>
    </source>
</evidence>
<dbReference type="PROSITE" id="PS00837">
    <property type="entry name" value="ALADH_PNT_2"/>
    <property type="match status" value="1"/>
</dbReference>
<dbReference type="PANTHER" id="PTHR10160:SF19">
    <property type="entry name" value="PROTON-TRANSLOCATING NAD(P)(+) TRANSHYDROGENASE"/>
    <property type="match status" value="1"/>
</dbReference>
<evidence type="ECO:0000256" key="8">
    <source>
        <dbReference type="ARBA" id="ARBA00048202"/>
    </source>
</evidence>
<keyword evidence="5" id="KW-0521">NADP</keyword>
<dbReference type="EMBL" id="BAAAFH010000011">
    <property type="protein sequence ID" value="GAA0875562.1"/>
    <property type="molecule type" value="Genomic_DNA"/>
</dbReference>
<keyword evidence="4" id="KW-0547">Nucleotide-binding</keyword>
<dbReference type="SMART" id="SM01002">
    <property type="entry name" value="AlaDh_PNT_C"/>
    <property type="match status" value="1"/>
</dbReference>
<evidence type="ECO:0000256" key="1">
    <source>
        <dbReference type="ARBA" id="ARBA00003943"/>
    </source>
</evidence>
<keyword evidence="7" id="KW-0520">NAD</keyword>
<evidence type="ECO:0000256" key="4">
    <source>
        <dbReference type="ARBA" id="ARBA00022741"/>
    </source>
</evidence>
<dbReference type="Proteomes" id="UP001501126">
    <property type="component" value="Unassembled WGS sequence"/>
</dbReference>
<comment type="caution">
    <text evidence="11">The sequence shown here is derived from an EMBL/GenBank/DDBJ whole genome shotgun (WGS) entry which is preliminary data.</text>
</comment>
<dbReference type="SUPFAM" id="SSF52283">
    <property type="entry name" value="Formate/glycerate dehydrogenase catalytic domain-like"/>
    <property type="match status" value="1"/>
</dbReference>
<dbReference type="Pfam" id="PF05222">
    <property type="entry name" value="AlaDh_PNT_N"/>
    <property type="match status" value="1"/>
</dbReference>
<organism evidence="11 12">
    <name type="scientific">Wandonia haliotis</name>
    <dbReference type="NCBI Taxonomy" id="574963"/>
    <lineage>
        <taxon>Bacteria</taxon>
        <taxon>Pseudomonadati</taxon>
        <taxon>Bacteroidota</taxon>
        <taxon>Flavobacteriia</taxon>
        <taxon>Flavobacteriales</taxon>
        <taxon>Crocinitomicaceae</taxon>
        <taxon>Wandonia</taxon>
    </lineage>
</organism>
<evidence type="ECO:0000256" key="3">
    <source>
        <dbReference type="ARBA" id="ARBA00012943"/>
    </source>
</evidence>
<keyword evidence="6" id="KW-1278">Translocase</keyword>
<evidence type="ECO:0000259" key="10">
    <source>
        <dbReference type="SMART" id="SM01003"/>
    </source>
</evidence>
<feature type="domain" description="Alanine dehydrogenase/pyridine nucleotide transhydrogenase NAD(H)-binding" evidence="9">
    <location>
        <begin position="145"/>
        <end position="309"/>
    </location>
</feature>
<accession>A0ABN1MQG4</accession>
<dbReference type="InterPro" id="IPR008143">
    <property type="entry name" value="Ala_DH/PNT_CS2"/>
</dbReference>
<dbReference type="InterPro" id="IPR036291">
    <property type="entry name" value="NAD(P)-bd_dom_sf"/>
</dbReference>
<dbReference type="InterPro" id="IPR007698">
    <property type="entry name" value="AlaDH/PNT_NAD(H)-bd"/>
</dbReference>
<protein>
    <recommendedName>
        <fullName evidence="3">proton-translocating NAD(P)(+) transhydrogenase</fullName>
        <ecNumber evidence="3">7.1.1.1</ecNumber>
    </recommendedName>
</protein>
<dbReference type="EC" id="7.1.1.1" evidence="3"/>
<sequence length="371" mass="40236">MQSIGILKEQNGDPRVCVGPMTVGKIIKDLGFTVYTEQSAGSQSGFSDEDYISAGATVHERNEVINKADILLFINHFRLPHLDASKTFIGIVNPLFHYNHLMDYMKPEINLFSLDLLPRTTKAQSMDVLSSMASLSGYKAVIKAAEVSNTVMPMFTTAAGTIRPAKVLVLGAGVAGLQAIATAKRLGAVVEAFDVRKAAGEEVRSLGAKFIEVEGATENKDAGGYAVEQSEDYLQKQRELIHKHVSEATIVIATANIPGKKAPLLVRTESVEKMKFGSVIVDLASEQGGNCELSQDEKIINHKGVKIVGSSFLAREIPATSSQMLSGNFFNFLKHFKLIEEGEVQNDPIVDGALVVKEGKLVNERVKSFLI</sequence>
<feature type="domain" description="Alanine dehydrogenase/pyridine nucleotide transhydrogenase N-terminal" evidence="10">
    <location>
        <begin position="5"/>
        <end position="136"/>
    </location>
</feature>
<comment type="catalytic activity">
    <reaction evidence="8">
        <text>NAD(+) + NADPH + H(+)(in) = NADH + NADP(+) + H(+)(out)</text>
        <dbReference type="Rhea" id="RHEA:47992"/>
        <dbReference type="ChEBI" id="CHEBI:15378"/>
        <dbReference type="ChEBI" id="CHEBI:57540"/>
        <dbReference type="ChEBI" id="CHEBI:57783"/>
        <dbReference type="ChEBI" id="CHEBI:57945"/>
        <dbReference type="ChEBI" id="CHEBI:58349"/>
        <dbReference type="EC" id="7.1.1.1"/>
    </reaction>
</comment>
<dbReference type="SUPFAM" id="SSF51735">
    <property type="entry name" value="NAD(P)-binding Rossmann-fold domains"/>
    <property type="match status" value="1"/>
</dbReference>
<evidence type="ECO:0000259" key="9">
    <source>
        <dbReference type="SMART" id="SM01002"/>
    </source>
</evidence>
<name>A0ABN1MQG4_9FLAO</name>
<keyword evidence="12" id="KW-1185">Reference proteome</keyword>
<dbReference type="Pfam" id="PF01262">
    <property type="entry name" value="AlaDh_PNT_C"/>
    <property type="match status" value="1"/>
</dbReference>
<comment type="similarity">
    <text evidence="2">Belongs to the AlaDH/PNT family.</text>
</comment>
<evidence type="ECO:0000313" key="12">
    <source>
        <dbReference type="Proteomes" id="UP001501126"/>
    </source>
</evidence>
<reference evidence="11 12" key="1">
    <citation type="journal article" date="2019" name="Int. J. Syst. Evol. Microbiol.">
        <title>The Global Catalogue of Microorganisms (GCM) 10K type strain sequencing project: providing services to taxonomists for standard genome sequencing and annotation.</title>
        <authorList>
            <consortium name="The Broad Institute Genomics Platform"/>
            <consortium name="The Broad Institute Genome Sequencing Center for Infectious Disease"/>
            <person name="Wu L."/>
            <person name="Ma J."/>
        </authorList>
    </citation>
    <scope>NUCLEOTIDE SEQUENCE [LARGE SCALE GENOMIC DNA]</scope>
    <source>
        <strain evidence="11 12">JCM 16083</strain>
    </source>
</reference>
<evidence type="ECO:0000256" key="6">
    <source>
        <dbReference type="ARBA" id="ARBA00022967"/>
    </source>
</evidence>
<dbReference type="InterPro" id="IPR007886">
    <property type="entry name" value="AlaDH/PNT_N"/>
</dbReference>
<evidence type="ECO:0000313" key="11">
    <source>
        <dbReference type="EMBL" id="GAA0875562.1"/>
    </source>
</evidence>
<dbReference type="CDD" id="cd05304">
    <property type="entry name" value="Rubrum_tdh"/>
    <property type="match status" value="1"/>
</dbReference>
<comment type="function">
    <text evidence="1">The transhydrogenation between NADH and NADP is coupled to respiration and ATP hydrolysis and functions as a proton pump across the membrane.</text>
</comment>
<gene>
    <name evidence="11" type="ORF">GCM10009118_19710</name>
</gene>
<proteinExistence type="inferred from homology"/>
<evidence type="ECO:0000256" key="2">
    <source>
        <dbReference type="ARBA" id="ARBA00005689"/>
    </source>
</evidence>
<dbReference type="PANTHER" id="PTHR10160">
    <property type="entry name" value="NAD(P) TRANSHYDROGENASE"/>
    <property type="match status" value="1"/>
</dbReference>